<protein>
    <submittedName>
        <fullName evidence="2">GNAT domain-containing protein</fullName>
    </submittedName>
</protein>
<gene>
    <name evidence="2" type="ORF">B0I36DRAFT_244365</name>
</gene>
<dbReference type="Proteomes" id="UP000756346">
    <property type="component" value="Unassembled WGS sequence"/>
</dbReference>
<dbReference type="RefSeq" id="XP_046011574.1">
    <property type="nucleotide sequence ID" value="XM_046150051.1"/>
</dbReference>
<dbReference type="GO" id="GO:0016747">
    <property type="term" value="F:acyltransferase activity, transferring groups other than amino-acyl groups"/>
    <property type="evidence" value="ECO:0007669"/>
    <property type="project" value="InterPro"/>
</dbReference>
<dbReference type="SUPFAM" id="SSF55729">
    <property type="entry name" value="Acyl-CoA N-acyltransferases (Nat)"/>
    <property type="match status" value="1"/>
</dbReference>
<evidence type="ECO:0000313" key="2">
    <source>
        <dbReference type="EMBL" id="KAH7029286.1"/>
    </source>
</evidence>
<dbReference type="Gene3D" id="3.40.630.30">
    <property type="match status" value="1"/>
</dbReference>
<dbReference type="AlphaFoldDB" id="A0A9P8Y6Y9"/>
<sequence length="221" mass="25069">MVLVRTSFPPCPLPPNAQRPPIKTKRLILRPIIESDLEGMHRLRTQPEAMTGTSRGVPDTSMDETRKAMEFFLPPNDGVQYLFGIFWQATGELIGEGGIHNLESGSSGWPEIGYKLRKEFWGQGVGTEFLRAFVASWWALPGREPIVRRVHRDSCTEEPVDVVEHVYANTDWDNIGSQKVMEKVGFVKFTEWTEPETRLNLQGQTSRLFGYRLARPVTPVA</sequence>
<comment type="caution">
    <text evidence="2">The sequence shown here is derived from an EMBL/GenBank/DDBJ whole genome shotgun (WGS) entry which is preliminary data.</text>
</comment>
<dbReference type="OrthoDB" id="4072826at2759"/>
<reference evidence="2" key="1">
    <citation type="journal article" date="2021" name="Nat. Commun.">
        <title>Genetic determinants of endophytism in the Arabidopsis root mycobiome.</title>
        <authorList>
            <person name="Mesny F."/>
            <person name="Miyauchi S."/>
            <person name="Thiergart T."/>
            <person name="Pickel B."/>
            <person name="Atanasova L."/>
            <person name="Karlsson M."/>
            <person name="Huettel B."/>
            <person name="Barry K.W."/>
            <person name="Haridas S."/>
            <person name="Chen C."/>
            <person name="Bauer D."/>
            <person name="Andreopoulos W."/>
            <person name="Pangilinan J."/>
            <person name="LaButti K."/>
            <person name="Riley R."/>
            <person name="Lipzen A."/>
            <person name="Clum A."/>
            <person name="Drula E."/>
            <person name="Henrissat B."/>
            <person name="Kohler A."/>
            <person name="Grigoriev I.V."/>
            <person name="Martin F.M."/>
            <person name="Hacquard S."/>
        </authorList>
    </citation>
    <scope>NUCLEOTIDE SEQUENCE</scope>
    <source>
        <strain evidence="2">MPI-CAGE-CH-0230</strain>
    </source>
</reference>
<dbReference type="PANTHER" id="PTHR43792">
    <property type="entry name" value="GNAT FAMILY, PUTATIVE (AFU_ORTHOLOGUE AFUA_3G00765)-RELATED-RELATED"/>
    <property type="match status" value="1"/>
</dbReference>
<dbReference type="PANTHER" id="PTHR43792:SF1">
    <property type="entry name" value="N-ACETYLTRANSFERASE DOMAIN-CONTAINING PROTEIN"/>
    <property type="match status" value="1"/>
</dbReference>
<dbReference type="InterPro" id="IPR016181">
    <property type="entry name" value="Acyl_CoA_acyltransferase"/>
</dbReference>
<proteinExistence type="predicted"/>
<dbReference type="InterPro" id="IPR051531">
    <property type="entry name" value="N-acetyltransferase"/>
</dbReference>
<keyword evidence="3" id="KW-1185">Reference proteome</keyword>
<dbReference type="PROSITE" id="PS51186">
    <property type="entry name" value="GNAT"/>
    <property type="match status" value="1"/>
</dbReference>
<dbReference type="Pfam" id="PF13302">
    <property type="entry name" value="Acetyltransf_3"/>
    <property type="match status" value="1"/>
</dbReference>
<name>A0A9P8Y6Y9_9PEZI</name>
<evidence type="ECO:0000313" key="3">
    <source>
        <dbReference type="Proteomes" id="UP000756346"/>
    </source>
</evidence>
<organism evidence="2 3">
    <name type="scientific">Microdochium trichocladiopsis</name>
    <dbReference type="NCBI Taxonomy" id="1682393"/>
    <lineage>
        <taxon>Eukaryota</taxon>
        <taxon>Fungi</taxon>
        <taxon>Dikarya</taxon>
        <taxon>Ascomycota</taxon>
        <taxon>Pezizomycotina</taxon>
        <taxon>Sordariomycetes</taxon>
        <taxon>Xylariomycetidae</taxon>
        <taxon>Xylariales</taxon>
        <taxon>Microdochiaceae</taxon>
        <taxon>Microdochium</taxon>
    </lineage>
</organism>
<evidence type="ECO:0000259" key="1">
    <source>
        <dbReference type="PROSITE" id="PS51186"/>
    </source>
</evidence>
<dbReference type="InterPro" id="IPR000182">
    <property type="entry name" value="GNAT_dom"/>
</dbReference>
<feature type="domain" description="N-acetyltransferase" evidence="1">
    <location>
        <begin position="27"/>
        <end position="218"/>
    </location>
</feature>
<dbReference type="EMBL" id="JAGTJQ010000006">
    <property type="protein sequence ID" value="KAH7029286.1"/>
    <property type="molecule type" value="Genomic_DNA"/>
</dbReference>
<accession>A0A9P8Y6Y9</accession>
<dbReference type="GeneID" id="70179597"/>